<evidence type="ECO:0000259" key="4">
    <source>
        <dbReference type="PROSITE" id="PS50043"/>
    </source>
</evidence>
<feature type="domain" description="HTH luxR-type" evidence="4">
    <location>
        <begin position="68"/>
        <end position="133"/>
    </location>
</feature>
<dbReference type="Proteomes" id="UP000469670">
    <property type="component" value="Unassembled WGS sequence"/>
</dbReference>
<gene>
    <name evidence="5" type="ORF">G3I50_12230</name>
</gene>
<dbReference type="GO" id="GO:0006355">
    <property type="term" value="P:regulation of DNA-templated transcription"/>
    <property type="evidence" value="ECO:0007669"/>
    <property type="project" value="InterPro"/>
</dbReference>
<dbReference type="Pfam" id="PF00196">
    <property type="entry name" value="GerE"/>
    <property type="match status" value="1"/>
</dbReference>
<proteinExistence type="predicted"/>
<dbReference type="EMBL" id="JAAGMP010000563">
    <property type="protein sequence ID" value="NEC19021.1"/>
    <property type="molecule type" value="Genomic_DNA"/>
</dbReference>
<evidence type="ECO:0000313" key="6">
    <source>
        <dbReference type="Proteomes" id="UP000469670"/>
    </source>
</evidence>
<evidence type="ECO:0000256" key="2">
    <source>
        <dbReference type="ARBA" id="ARBA00023125"/>
    </source>
</evidence>
<sequence length="137" mass="15154">MVRDDRVERILGYLRADVRGFVCHDAPLRELVTAVRVVFRNEAFLPYGIAARIIDGILPHLPLPDPGPSPSVAELTPREREIFTLMASGISNAEIADACSLSRKTVKFHVSNILRKLGMKNRIQAVVRTRGVPCVPA</sequence>
<dbReference type="PANTHER" id="PTHR44688">
    <property type="entry name" value="DNA-BINDING TRANSCRIPTIONAL ACTIVATOR DEVR_DOSR"/>
    <property type="match status" value="1"/>
</dbReference>
<dbReference type="SMART" id="SM00421">
    <property type="entry name" value="HTH_LUXR"/>
    <property type="match status" value="1"/>
</dbReference>
<evidence type="ECO:0000256" key="1">
    <source>
        <dbReference type="ARBA" id="ARBA00023015"/>
    </source>
</evidence>
<dbReference type="CDD" id="cd06170">
    <property type="entry name" value="LuxR_C_like"/>
    <property type="match status" value="1"/>
</dbReference>
<accession>A0A7K3RUX3</accession>
<reference evidence="5 6" key="1">
    <citation type="submission" date="2020-01" db="EMBL/GenBank/DDBJ databases">
        <title>Insect and environment-associated Actinomycetes.</title>
        <authorList>
            <person name="Currrie C."/>
            <person name="Chevrette M."/>
            <person name="Carlson C."/>
            <person name="Stubbendieck R."/>
            <person name="Wendt-Pienkowski E."/>
        </authorList>
    </citation>
    <scope>NUCLEOTIDE SEQUENCE [LARGE SCALE GENOMIC DNA]</scope>
    <source>
        <strain evidence="5 6">SID7590</strain>
    </source>
</reference>
<dbReference type="InterPro" id="IPR016032">
    <property type="entry name" value="Sig_transdc_resp-reg_C-effctor"/>
</dbReference>
<name>A0A7K3RUX3_9ACTN</name>
<organism evidence="5 6">
    <name type="scientific">Streptomyces parvus</name>
    <dbReference type="NCBI Taxonomy" id="66428"/>
    <lineage>
        <taxon>Bacteria</taxon>
        <taxon>Bacillati</taxon>
        <taxon>Actinomycetota</taxon>
        <taxon>Actinomycetes</taxon>
        <taxon>Kitasatosporales</taxon>
        <taxon>Streptomycetaceae</taxon>
        <taxon>Streptomyces</taxon>
    </lineage>
</organism>
<dbReference type="PROSITE" id="PS00622">
    <property type="entry name" value="HTH_LUXR_1"/>
    <property type="match status" value="1"/>
</dbReference>
<keyword evidence="2" id="KW-0238">DNA-binding</keyword>
<dbReference type="GO" id="GO:0003677">
    <property type="term" value="F:DNA binding"/>
    <property type="evidence" value="ECO:0007669"/>
    <property type="project" value="UniProtKB-KW"/>
</dbReference>
<dbReference type="Gene3D" id="3.40.50.2300">
    <property type="match status" value="1"/>
</dbReference>
<evidence type="ECO:0000256" key="3">
    <source>
        <dbReference type="ARBA" id="ARBA00023163"/>
    </source>
</evidence>
<evidence type="ECO:0000313" key="5">
    <source>
        <dbReference type="EMBL" id="NEC19021.1"/>
    </source>
</evidence>
<dbReference type="PROSITE" id="PS50043">
    <property type="entry name" value="HTH_LUXR_2"/>
    <property type="match status" value="1"/>
</dbReference>
<protein>
    <submittedName>
        <fullName evidence="5">Response regulator transcription factor</fullName>
    </submittedName>
</protein>
<dbReference type="SUPFAM" id="SSF46894">
    <property type="entry name" value="C-terminal effector domain of the bipartite response regulators"/>
    <property type="match status" value="1"/>
</dbReference>
<comment type="caution">
    <text evidence="5">The sequence shown here is derived from an EMBL/GenBank/DDBJ whole genome shotgun (WGS) entry which is preliminary data.</text>
</comment>
<dbReference type="PANTHER" id="PTHR44688:SF16">
    <property type="entry name" value="DNA-BINDING TRANSCRIPTIONAL ACTIVATOR DEVR_DOSR"/>
    <property type="match status" value="1"/>
</dbReference>
<dbReference type="PRINTS" id="PR00038">
    <property type="entry name" value="HTHLUXR"/>
</dbReference>
<keyword evidence="3" id="KW-0804">Transcription</keyword>
<keyword evidence="1" id="KW-0805">Transcription regulation</keyword>
<dbReference type="InterPro" id="IPR000792">
    <property type="entry name" value="Tscrpt_reg_LuxR_C"/>
</dbReference>
<dbReference type="AlphaFoldDB" id="A0A7K3RUX3"/>